<dbReference type="InterPro" id="IPR036388">
    <property type="entry name" value="WH-like_DNA-bd_sf"/>
</dbReference>
<gene>
    <name evidence="10" type="ORF">BD821_1184</name>
</gene>
<dbReference type="STRING" id="37659.GCA_000703125_02209"/>
<feature type="modified residue" description="4-aspartylphosphate" evidence="6">
    <location>
        <position position="50"/>
    </location>
</feature>
<dbReference type="Pfam" id="PF00072">
    <property type="entry name" value="Response_reg"/>
    <property type="match status" value="1"/>
</dbReference>
<comment type="caution">
    <text evidence="10">The sequence shown here is derived from an EMBL/GenBank/DDBJ whole genome shotgun (WGS) entry which is preliminary data.</text>
</comment>
<feature type="domain" description="OmpR/PhoB-type" evidence="9">
    <location>
        <begin position="119"/>
        <end position="216"/>
    </location>
</feature>
<dbReference type="CDD" id="cd17574">
    <property type="entry name" value="REC_OmpR"/>
    <property type="match status" value="1"/>
</dbReference>
<dbReference type="GO" id="GO:0000976">
    <property type="term" value="F:transcription cis-regulatory region binding"/>
    <property type="evidence" value="ECO:0007669"/>
    <property type="project" value="TreeGrafter"/>
</dbReference>
<dbReference type="PROSITE" id="PS50110">
    <property type="entry name" value="RESPONSE_REGULATORY"/>
    <property type="match status" value="1"/>
</dbReference>
<evidence type="ECO:0000313" key="11">
    <source>
        <dbReference type="Proteomes" id="UP000239863"/>
    </source>
</evidence>
<dbReference type="AlphaFoldDB" id="A0A2S6FV50"/>
<dbReference type="SMART" id="SM00862">
    <property type="entry name" value="Trans_reg_C"/>
    <property type="match status" value="1"/>
</dbReference>
<dbReference type="SUPFAM" id="SSF52172">
    <property type="entry name" value="CheY-like"/>
    <property type="match status" value="1"/>
</dbReference>
<dbReference type="InterPro" id="IPR011006">
    <property type="entry name" value="CheY-like_superfamily"/>
</dbReference>
<dbReference type="Proteomes" id="UP000239863">
    <property type="component" value="Unassembled WGS sequence"/>
</dbReference>
<dbReference type="Pfam" id="PF00486">
    <property type="entry name" value="Trans_reg_C"/>
    <property type="match status" value="1"/>
</dbReference>
<dbReference type="OrthoDB" id="9803564at2"/>
<dbReference type="Gene3D" id="3.40.50.2300">
    <property type="match status" value="1"/>
</dbReference>
<evidence type="ECO:0000259" key="8">
    <source>
        <dbReference type="PROSITE" id="PS50110"/>
    </source>
</evidence>
<evidence type="ECO:0000259" key="9">
    <source>
        <dbReference type="PROSITE" id="PS51755"/>
    </source>
</evidence>
<keyword evidence="3 7" id="KW-0238">DNA-binding</keyword>
<sequence length="217" mass="25356">MKIFLLEDDETLGFGIKTYLENSDYTVIDASSLNEAKEKFNYDFDLIILDVNLPDGTGFDFLKLYDIKTTPIMFLTVNDSEEDIVMGLNVSDAYITKPFKLSILKAKIESILRRVEEKDKKLNYKGLVLDEKNYICFLDGNEIELTVKEYELLRLLLKNRGNTLTREKILEDIWDIRGKFVEDNTLSATVKRLRKKLKQYSYTIETIRGIGYRFVRD</sequence>
<proteinExistence type="predicted"/>
<accession>A0A2S6FV50</accession>
<dbReference type="PROSITE" id="PS51755">
    <property type="entry name" value="OMPR_PHOB"/>
    <property type="match status" value="1"/>
</dbReference>
<dbReference type="PANTHER" id="PTHR48111:SF73">
    <property type="entry name" value="ALKALINE PHOSPHATASE SYNTHESIS TRANSCRIPTIONAL REGULATORY PROTEIN PHOP"/>
    <property type="match status" value="1"/>
</dbReference>
<keyword evidence="4" id="KW-0804">Transcription</keyword>
<evidence type="ECO:0000256" key="1">
    <source>
        <dbReference type="ARBA" id="ARBA00018672"/>
    </source>
</evidence>
<dbReference type="GO" id="GO:0032993">
    <property type="term" value="C:protein-DNA complex"/>
    <property type="evidence" value="ECO:0007669"/>
    <property type="project" value="TreeGrafter"/>
</dbReference>
<dbReference type="GO" id="GO:0005829">
    <property type="term" value="C:cytosol"/>
    <property type="evidence" value="ECO:0007669"/>
    <property type="project" value="TreeGrafter"/>
</dbReference>
<dbReference type="InterPro" id="IPR001789">
    <property type="entry name" value="Sig_transdc_resp-reg_receiver"/>
</dbReference>
<evidence type="ECO:0000256" key="7">
    <source>
        <dbReference type="PROSITE-ProRule" id="PRU01091"/>
    </source>
</evidence>
<organism evidence="10 11">
    <name type="scientific">Clostridium algidicarnis DSM 15099</name>
    <dbReference type="NCBI Taxonomy" id="1121295"/>
    <lineage>
        <taxon>Bacteria</taxon>
        <taxon>Bacillati</taxon>
        <taxon>Bacillota</taxon>
        <taxon>Clostridia</taxon>
        <taxon>Eubacteriales</taxon>
        <taxon>Clostridiaceae</taxon>
        <taxon>Clostridium</taxon>
    </lineage>
</organism>
<evidence type="ECO:0000256" key="3">
    <source>
        <dbReference type="ARBA" id="ARBA00023125"/>
    </source>
</evidence>
<keyword evidence="6" id="KW-0597">Phosphoprotein</keyword>
<comment type="function">
    <text evidence="5">May play the central regulatory role in sporulation. It may be an element of the effector pathway responsible for the activation of sporulation genes in response to nutritional stress. Spo0A may act in concert with spo0H (a sigma factor) to control the expression of some genes that are critical to the sporulation process.</text>
</comment>
<dbReference type="InterPro" id="IPR016032">
    <property type="entry name" value="Sig_transdc_resp-reg_C-effctor"/>
</dbReference>
<evidence type="ECO:0000256" key="2">
    <source>
        <dbReference type="ARBA" id="ARBA00023015"/>
    </source>
</evidence>
<feature type="domain" description="Response regulatory" evidence="8">
    <location>
        <begin position="2"/>
        <end position="112"/>
    </location>
</feature>
<evidence type="ECO:0000256" key="5">
    <source>
        <dbReference type="ARBA" id="ARBA00024867"/>
    </source>
</evidence>
<dbReference type="RefSeq" id="WP_104410510.1">
    <property type="nucleotide sequence ID" value="NZ_PTIS01000018.1"/>
</dbReference>
<dbReference type="EMBL" id="PTIS01000018">
    <property type="protein sequence ID" value="PPK45923.1"/>
    <property type="molecule type" value="Genomic_DNA"/>
</dbReference>
<keyword evidence="2" id="KW-0805">Transcription regulation</keyword>
<dbReference type="CDD" id="cd00383">
    <property type="entry name" value="trans_reg_C"/>
    <property type="match status" value="1"/>
</dbReference>
<evidence type="ECO:0000256" key="6">
    <source>
        <dbReference type="PROSITE-ProRule" id="PRU00169"/>
    </source>
</evidence>
<dbReference type="GO" id="GO:0006355">
    <property type="term" value="P:regulation of DNA-templated transcription"/>
    <property type="evidence" value="ECO:0007669"/>
    <property type="project" value="InterPro"/>
</dbReference>
<reference evidence="10 11" key="1">
    <citation type="submission" date="2018-02" db="EMBL/GenBank/DDBJ databases">
        <title>Genomic Encyclopedia of Archaeal and Bacterial Type Strains, Phase II (KMG-II): from individual species to whole genera.</title>
        <authorList>
            <person name="Goeker M."/>
        </authorList>
    </citation>
    <scope>NUCLEOTIDE SEQUENCE [LARGE SCALE GENOMIC DNA]</scope>
    <source>
        <strain evidence="10 11">DSM 15099</strain>
    </source>
</reference>
<dbReference type="GO" id="GO:0000156">
    <property type="term" value="F:phosphorelay response regulator activity"/>
    <property type="evidence" value="ECO:0007669"/>
    <property type="project" value="TreeGrafter"/>
</dbReference>
<name>A0A2S6FV50_9CLOT</name>
<dbReference type="InterPro" id="IPR001867">
    <property type="entry name" value="OmpR/PhoB-type_DNA-bd"/>
</dbReference>
<feature type="DNA-binding region" description="OmpR/PhoB-type" evidence="7">
    <location>
        <begin position="119"/>
        <end position="216"/>
    </location>
</feature>
<protein>
    <recommendedName>
        <fullName evidence="1">Stage 0 sporulation protein A homolog</fullName>
    </recommendedName>
</protein>
<evidence type="ECO:0000313" key="10">
    <source>
        <dbReference type="EMBL" id="PPK45923.1"/>
    </source>
</evidence>
<dbReference type="SMART" id="SM00448">
    <property type="entry name" value="REC"/>
    <property type="match status" value="1"/>
</dbReference>
<dbReference type="SUPFAM" id="SSF46894">
    <property type="entry name" value="C-terminal effector domain of the bipartite response regulators"/>
    <property type="match status" value="1"/>
</dbReference>
<evidence type="ECO:0000256" key="4">
    <source>
        <dbReference type="ARBA" id="ARBA00023163"/>
    </source>
</evidence>
<dbReference type="Gene3D" id="1.10.10.10">
    <property type="entry name" value="Winged helix-like DNA-binding domain superfamily/Winged helix DNA-binding domain"/>
    <property type="match status" value="1"/>
</dbReference>
<dbReference type="PANTHER" id="PTHR48111">
    <property type="entry name" value="REGULATOR OF RPOS"/>
    <property type="match status" value="1"/>
</dbReference>
<dbReference type="InterPro" id="IPR039420">
    <property type="entry name" value="WalR-like"/>
</dbReference>